<sequence>MKAISVKPMLYLDTGVLSTFMHSNTPLNDFTLVYSDAHLLDWKNADNPTPELDFLSSQNALHLSQRDDKVLASPKDANLAFQQVTDFDVAPMGKLWAMMHGGGADQNAEITMQSIIRELTGVPVSFDSQAISPYQKDRRLSIRDIDQVWARTESQVKKQYPSDDQNPINTIAHSLCGDDLREFQKAFPENLTSFSEIQIACGVLSLMGIGQSKGLRKQKPIAAEAGEHDYIDCQHIAFGLHCDAFITADVATAEKATYLSNYWNLRTVICLREKIRRPEAP</sequence>
<dbReference type="EMBL" id="SULI01000001">
    <property type="protein sequence ID" value="TKZ22533.1"/>
    <property type="molecule type" value="Genomic_DNA"/>
</dbReference>
<name>A0A4U7N9S8_9RHOB</name>
<dbReference type="AlphaFoldDB" id="A0A4U7N9S8"/>
<evidence type="ECO:0000313" key="2">
    <source>
        <dbReference type="Proteomes" id="UP000306575"/>
    </source>
</evidence>
<protein>
    <submittedName>
        <fullName evidence="1">Uncharacterized protein</fullName>
    </submittedName>
</protein>
<evidence type="ECO:0000313" key="1">
    <source>
        <dbReference type="EMBL" id="TKZ22533.1"/>
    </source>
</evidence>
<organism evidence="1 2">
    <name type="scientific">Shimia litoralis</name>
    <dbReference type="NCBI Taxonomy" id="420403"/>
    <lineage>
        <taxon>Bacteria</taxon>
        <taxon>Pseudomonadati</taxon>
        <taxon>Pseudomonadota</taxon>
        <taxon>Alphaproteobacteria</taxon>
        <taxon>Rhodobacterales</taxon>
        <taxon>Roseobacteraceae</taxon>
    </lineage>
</organism>
<dbReference type="Proteomes" id="UP000306575">
    <property type="component" value="Unassembled WGS sequence"/>
</dbReference>
<comment type="caution">
    <text evidence="1">The sequence shown here is derived from an EMBL/GenBank/DDBJ whole genome shotgun (WGS) entry which is preliminary data.</text>
</comment>
<accession>A0A4U7N9S8</accession>
<keyword evidence="2" id="KW-1185">Reference proteome</keyword>
<proteinExistence type="predicted"/>
<reference evidence="1 2" key="1">
    <citation type="submission" date="2019-04" db="EMBL/GenBank/DDBJ databases">
        <title>Genome sequence of Pelagicola litoralis CL-ES2.</title>
        <authorList>
            <person name="Cao J."/>
        </authorList>
    </citation>
    <scope>NUCLEOTIDE SEQUENCE [LARGE SCALE GENOMIC DNA]</scope>
    <source>
        <strain evidence="1 2">CL-ES2</strain>
    </source>
</reference>
<gene>
    <name evidence="1" type="ORF">FAP39_01275</name>
</gene>